<evidence type="ECO:0000256" key="1">
    <source>
        <dbReference type="ARBA" id="ARBA00022737"/>
    </source>
</evidence>
<protein>
    <submittedName>
        <fullName evidence="3">RHS repeat-associated core domain-containing protein</fullName>
    </submittedName>
</protein>
<accession>A0ABZ0VPQ6</accession>
<evidence type="ECO:0000259" key="2">
    <source>
        <dbReference type="Pfam" id="PF25023"/>
    </source>
</evidence>
<dbReference type="Proteomes" id="UP001322481">
    <property type="component" value="Chromosome"/>
</dbReference>
<dbReference type="PANTHER" id="PTHR32305">
    <property type="match status" value="1"/>
</dbReference>
<dbReference type="NCBIfam" id="TIGR03696">
    <property type="entry name" value="Rhs_assc_core"/>
    <property type="match status" value="1"/>
</dbReference>
<dbReference type="RefSeq" id="WP_322414111.1">
    <property type="nucleotide sequence ID" value="NZ_CP139858.1"/>
</dbReference>
<dbReference type="InterPro" id="IPR022385">
    <property type="entry name" value="Rhs_assc_core"/>
</dbReference>
<dbReference type="InterPro" id="IPR056823">
    <property type="entry name" value="TEN-like_YD-shell"/>
</dbReference>
<feature type="domain" description="Teneurin-like YD-shell" evidence="2">
    <location>
        <begin position="19"/>
        <end position="160"/>
    </location>
</feature>
<dbReference type="PANTHER" id="PTHR32305:SF15">
    <property type="entry name" value="PROTEIN RHSA-RELATED"/>
    <property type="match status" value="1"/>
</dbReference>
<evidence type="ECO:0000313" key="4">
    <source>
        <dbReference type="Proteomes" id="UP001322481"/>
    </source>
</evidence>
<keyword evidence="4" id="KW-1185">Reference proteome</keyword>
<dbReference type="Gene3D" id="2.180.10.10">
    <property type="entry name" value="RHS repeat-associated core"/>
    <property type="match status" value="1"/>
</dbReference>
<dbReference type="EMBL" id="CP139858">
    <property type="protein sequence ID" value="WQB99233.1"/>
    <property type="molecule type" value="Genomic_DNA"/>
</dbReference>
<dbReference type="InterPro" id="IPR050708">
    <property type="entry name" value="T6SS_VgrG/RHS"/>
</dbReference>
<gene>
    <name evidence="3" type="ORF">U0R22_003409</name>
</gene>
<proteinExistence type="predicted"/>
<name>A0ABZ0VPQ6_9HYPH</name>
<dbReference type="Pfam" id="PF25023">
    <property type="entry name" value="TEN_YD-shell"/>
    <property type="match status" value="1"/>
</dbReference>
<organism evidence="3 4">
    <name type="scientific">Mesorhizobium huakuii</name>
    <dbReference type="NCBI Taxonomy" id="28104"/>
    <lineage>
        <taxon>Bacteria</taxon>
        <taxon>Pseudomonadati</taxon>
        <taxon>Pseudomonadota</taxon>
        <taxon>Alphaproteobacteria</taxon>
        <taxon>Hyphomicrobiales</taxon>
        <taxon>Phyllobacteriaceae</taxon>
        <taxon>Mesorhizobium</taxon>
    </lineage>
</organism>
<reference evidence="3 4" key="1">
    <citation type="submission" date="2023-11" db="EMBL/GenBank/DDBJ databases">
        <authorList>
            <person name="Panchal A.K."/>
            <person name="Meaney J.S."/>
            <person name="Karas B.J."/>
            <person name="diCenzo G.C."/>
        </authorList>
    </citation>
    <scope>NUCLEOTIDE SEQUENCE [LARGE SCALE GENOMIC DNA]</scope>
    <source>
        <strain evidence="3 4">NZP2235</strain>
    </source>
</reference>
<sequence>MGRRSPAPPATTDGAASGAYVYDYQSRLVSRTISASSTTLHMVHDLDGNVIAEYNASGTLITEYISVNGQPLAMVDNTGTAPALYYVLTDHLERPIMMTDESRNIVWQASYLPYGEVRSISGTATLNQRFPGQWYQLETGLAYNWHRHYDPSIGRYLQPDPLGMPDGPSRWAYAKNSPLMLTDREGLQIVSRNLPKPNTPLMCQPVAMDAGVSKKRKSVLIFVVR</sequence>
<keyword evidence="1" id="KW-0677">Repeat</keyword>
<evidence type="ECO:0000313" key="3">
    <source>
        <dbReference type="EMBL" id="WQB99233.1"/>
    </source>
</evidence>